<reference evidence="2" key="1">
    <citation type="submission" date="2016-02" db="EMBL/GenBank/DDBJ databases">
        <authorList>
            <person name="Holder M.E."/>
            <person name="Ajami N.J."/>
            <person name="Petrosino J.F."/>
        </authorList>
    </citation>
    <scope>NUCLEOTIDE SEQUENCE [LARGE SCALE GENOMIC DNA]</scope>
    <source>
        <strain evidence="2">CCUG 45958</strain>
    </source>
</reference>
<dbReference type="AlphaFoldDB" id="A0A109W4E1"/>
<organism evidence="1 2">
    <name type="scientific">Desulfovibrio fairfieldensis</name>
    <dbReference type="NCBI Taxonomy" id="44742"/>
    <lineage>
        <taxon>Bacteria</taxon>
        <taxon>Pseudomonadati</taxon>
        <taxon>Thermodesulfobacteriota</taxon>
        <taxon>Desulfovibrionia</taxon>
        <taxon>Desulfovibrionales</taxon>
        <taxon>Desulfovibrionaceae</taxon>
        <taxon>Desulfovibrio</taxon>
    </lineage>
</organism>
<gene>
    <name evidence="1" type="ORF">AXF13_08405</name>
</gene>
<dbReference type="CDD" id="cd14671">
    <property type="entry name" value="PAAR_like"/>
    <property type="match status" value="1"/>
</dbReference>
<dbReference type="InterPro" id="IPR008727">
    <property type="entry name" value="PAAR_motif"/>
</dbReference>
<keyword evidence="2" id="KW-1185">Reference proteome</keyword>
<dbReference type="Pfam" id="PF05488">
    <property type="entry name" value="PAAR_motif"/>
    <property type="match status" value="1"/>
</dbReference>
<evidence type="ECO:0008006" key="3">
    <source>
        <dbReference type="Google" id="ProtNLM"/>
    </source>
</evidence>
<dbReference type="EMBL" id="CP014229">
    <property type="protein sequence ID" value="AMD90141.1"/>
    <property type="molecule type" value="Genomic_DNA"/>
</dbReference>
<protein>
    <recommendedName>
        <fullName evidence="3">PaaR repeat-containing protein</fullName>
    </recommendedName>
</protein>
<dbReference type="Proteomes" id="UP000069241">
    <property type="component" value="Chromosome"/>
</dbReference>
<accession>A0A109W4E1</accession>
<name>A0A109W4E1_9BACT</name>
<dbReference type="RefSeq" id="WP_062252546.1">
    <property type="nucleotide sequence ID" value="NZ_CP014229.1"/>
</dbReference>
<dbReference type="KEGG" id="dfi:AXF13_08405"/>
<proteinExistence type="predicted"/>
<evidence type="ECO:0000313" key="2">
    <source>
        <dbReference type="Proteomes" id="UP000069241"/>
    </source>
</evidence>
<dbReference type="Gene3D" id="2.60.200.60">
    <property type="match status" value="1"/>
</dbReference>
<sequence>MPPACRVGDKALCPADSHGKDCCPHTVTGPAVSGSPDVFIDGRPALRVGDPGVHSACCGPNTWKTAQGSPKVLINNIPVVRLGDATSHCGGSGNMVEGSPDVIIN</sequence>
<evidence type="ECO:0000313" key="1">
    <source>
        <dbReference type="EMBL" id="AMD90141.1"/>
    </source>
</evidence>
<dbReference type="STRING" id="44742.AXF13_08405"/>